<feature type="transmembrane region" description="Helical" evidence="2">
    <location>
        <begin position="245"/>
        <end position="268"/>
    </location>
</feature>
<feature type="transmembrane region" description="Helical" evidence="2">
    <location>
        <begin position="123"/>
        <end position="140"/>
    </location>
</feature>
<evidence type="ECO:0000313" key="5">
    <source>
        <dbReference type="Proteomes" id="UP001190465"/>
    </source>
</evidence>
<keyword evidence="2" id="KW-1133">Transmembrane helix</keyword>
<dbReference type="RefSeq" id="WP_308480208.1">
    <property type="nucleotide sequence ID" value="NZ_OY726397.1"/>
</dbReference>
<accession>A0ABM9M767</accession>
<feature type="domain" description="EamA" evidence="3">
    <location>
        <begin position="191"/>
        <end position="291"/>
    </location>
</feature>
<dbReference type="SUPFAM" id="SSF103481">
    <property type="entry name" value="Multidrug resistance efflux transporter EmrE"/>
    <property type="match status" value="2"/>
</dbReference>
<evidence type="ECO:0000256" key="2">
    <source>
        <dbReference type="SAM" id="Phobius"/>
    </source>
</evidence>
<dbReference type="EMBL" id="OY726397">
    <property type="protein sequence ID" value="CAJ1511032.1"/>
    <property type="molecule type" value="Genomic_DNA"/>
</dbReference>
<proteinExistence type="inferred from homology"/>
<dbReference type="Gene3D" id="1.10.3730.20">
    <property type="match status" value="1"/>
</dbReference>
<dbReference type="InterPro" id="IPR037185">
    <property type="entry name" value="EmrE-like"/>
</dbReference>
<feature type="transmembrane region" description="Helical" evidence="2">
    <location>
        <begin position="39"/>
        <end position="62"/>
    </location>
</feature>
<feature type="transmembrane region" description="Helical" evidence="2">
    <location>
        <begin position="68"/>
        <end position="89"/>
    </location>
</feature>
<evidence type="ECO:0000256" key="1">
    <source>
        <dbReference type="ARBA" id="ARBA00007362"/>
    </source>
</evidence>
<keyword evidence="5" id="KW-1185">Reference proteome</keyword>
<feature type="domain" description="EamA" evidence="3">
    <location>
        <begin position="8"/>
        <end position="140"/>
    </location>
</feature>
<protein>
    <submittedName>
        <fullName evidence="4">EamA family transporter</fullName>
    </submittedName>
</protein>
<reference evidence="4 5" key="1">
    <citation type="submission" date="2023-08" db="EMBL/GenBank/DDBJ databases">
        <authorList>
            <person name="Folkvardsen B D."/>
            <person name="Norman A."/>
        </authorList>
    </citation>
    <scope>NUCLEOTIDE SEQUENCE [LARGE SCALE GENOMIC DNA]</scope>
    <source>
        <strain evidence="4 5">Mu0053</strain>
    </source>
</reference>
<feature type="transmembrane region" description="Helical" evidence="2">
    <location>
        <begin position="96"/>
        <end position="117"/>
    </location>
</feature>
<dbReference type="Proteomes" id="UP001190465">
    <property type="component" value="Chromosome"/>
</dbReference>
<sequence length="293" mass="29162">MRQSDQSMGVVLALLSALGYGISDVFGGLASRRISPVRVALIGQVAGLCAAAVALLVVAAASPAGADLVWGACSGVGTGLAMVFLFRGLSRGAMSVVVPVSAVGGVALPVLVTAAFLGERPPALAWVGVLLALPALWFISGGSDRSGTVQRAAVYDGLGASGGIALQYLCLAQADASAGLWPILTGRAAAVAAVLVAAVTFMRHRGPRATATSPVAARPFTFSVAAGVLAAAALAAYLYALRTEFVTVTVVLASLYPVVPVIVGLAFLGERLRTSQVAGLAGALAAAILIVVA</sequence>
<dbReference type="Pfam" id="PF00892">
    <property type="entry name" value="EamA"/>
    <property type="match status" value="2"/>
</dbReference>
<feature type="transmembrane region" description="Helical" evidence="2">
    <location>
        <begin position="275"/>
        <end position="292"/>
    </location>
</feature>
<organism evidence="4 5">
    <name type="scientific">[Mycobacterium] burgundiense</name>
    <dbReference type="NCBI Taxonomy" id="3064286"/>
    <lineage>
        <taxon>Bacteria</taxon>
        <taxon>Bacillati</taxon>
        <taxon>Actinomycetota</taxon>
        <taxon>Actinomycetes</taxon>
        <taxon>Mycobacteriales</taxon>
        <taxon>Mycobacteriaceae</taxon>
        <taxon>Mycolicibacterium</taxon>
    </lineage>
</organism>
<feature type="transmembrane region" description="Helical" evidence="2">
    <location>
        <begin position="180"/>
        <end position="199"/>
    </location>
</feature>
<gene>
    <name evidence="4" type="ORF">MU0053_004949</name>
</gene>
<keyword evidence="2" id="KW-0812">Transmembrane</keyword>
<keyword evidence="2" id="KW-0472">Membrane</keyword>
<feature type="transmembrane region" description="Helical" evidence="2">
    <location>
        <begin position="220"/>
        <end position="239"/>
    </location>
</feature>
<feature type="transmembrane region" description="Helical" evidence="2">
    <location>
        <begin position="6"/>
        <end position="27"/>
    </location>
</feature>
<evidence type="ECO:0000259" key="3">
    <source>
        <dbReference type="Pfam" id="PF00892"/>
    </source>
</evidence>
<name>A0ABM9M767_9MYCO</name>
<comment type="similarity">
    <text evidence="1">Belongs to the EamA transporter family.</text>
</comment>
<dbReference type="InterPro" id="IPR000620">
    <property type="entry name" value="EamA_dom"/>
</dbReference>
<evidence type="ECO:0000313" key="4">
    <source>
        <dbReference type="EMBL" id="CAJ1511032.1"/>
    </source>
</evidence>